<evidence type="ECO:0000313" key="1">
    <source>
        <dbReference type="EMBL" id="TDW93149.1"/>
    </source>
</evidence>
<protein>
    <recommendedName>
        <fullName evidence="3">LytR family transcriptional regulator</fullName>
    </recommendedName>
</protein>
<evidence type="ECO:0000313" key="2">
    <source>
        <dbReference type="Proteomes" id="UP000295060"/>
    </source>
</evidence>
<accession>A0ABY2FK36</accession>
<dbReference type="Proteomes" id="UP000295060">
    <property type="component" value="Unassembled WGS sequence"/>
</dbReference>
<name>A0ABY2FK36_9ACTN</name>
<dbReference type="RefSeq" id="WP_134126127.1">
    <property type="nucleotide sequence ID" value="NZ_SODU01000001.1"/>
</dbReference>
<proteinExistence type="predicted"/>
<organism evidence="1 2">
    <name type="scientific">Kribbella pratensis</name>
    <dbReference type="NCBI Taxonomy" id="2512112"/>
    <lineage>
        <taxon>Bacteria</taxon>
        <taxon>Bacillati</taxon>
        <taxon>Actinomycetota</taxon>
        <taxon>Actinomycetes</taxon>
        <taxon>Propionibacteriales</taxon>
        <taxon>Kribbellaceae</taxon>
        <taxon>Kribbella</taxon>
    </lineage>
</organism>
<evidence type="ECO:0008006" key="3">
    <source>
        <dbReference type="Google" id="ProtNLM"/>
    </source>
</evidence>
<reference evidence="1 2" key="1">
    <citation type="submission" date="2019-03" db="EMBL/GenBank/DDBJ databases">
        <title>Genomic Encyclopedia of Type Strains, Phase III (KMG-III): the genomes of soil and plant-associated and newly described type strains.</title>
        <authorList>
            <person name="Whitman W."/>
        </authorList>
    </citation>
    <scope>NUCLEOTIDE SEQUENCE [LARGE SCALE GENOMIC DNA]</scope>
    <source>
        <strain evidence="1 2">VKMAc-2574</strain>
    </source>
</reference>
<sequence>MSKTFQRRQGRWIAFPLVALLAGGIHAIGPVQQMPGKRPHAVTGSASSTAAADRLAISGSVTSTLTPTSTAPVLLILTNGSDVPLGITGLTVQVADITAHGGGEAACDPSQFVIRQSAGRYGFHLAAGTTSSLAELGFVPAHWPQVTMRDLPTNQDGCKDVVILLRVIGTALEPTS</sequence>
<keyword evidence="2" id="KW-1185">Reference proteome</keyword>
<comment type="caution">
    <text evidence="1">The sequence shown here is derived from an EMBL/GenBank/DDBJ whole genome shotgun (WGS) entry which is preliminary data.</text>
</comment>
<dbReference type="EMBL" id="SODU01000001">
    <property type="protein sequence ID" value="TDW93149.1"/>
    <property type="molecule type" value="Genomic_DNA"/>
</dbReference>
<gene>
    <name evidence="1" type="ORF">EV137_0421</name>
</gene>